<dbReference type="GO" id="GO:0051287">
    <property type="term" value="F:NAD binding"/>
    <property type="evidence" value="ECO:0007669"/>
    <property type="project" value="InterPro"/>
</dbReference>
<evidence type="ECO:0000259" key="3">
    <source>
        <dbReference type="Pfam" id="PF02826"/>
    </source>
</evidence>
<dbReference type="InterPro" id="IPR029753">
    <property type="entry name" value="D-isomer_DH_CS"/>
</dbReference>
<proteinExistence type="predicted"/>
<organism evidence="4 5">
    <name type="scientific">Streptomyces pseudovenezuelae</name>
    <dbReference type="NCBI Taxonomy" id="67350"/>
    <lineage>
        <taxon>Bacteria</taxon>
        <taxon>Bacillati</taxon>
        <taxon>Actinomycetota</taxon>
        <taxon>Actinomycetes</taxon>
        <taxon>Kitasatosporales</taxon>
        <taxon>Streptomycetaceae</taxon>
        <taxon>Streptomyces</taxon>
        <taxon>Streptomyces aurantiacus group</taxon>
    </lineage>
</organism>
<dbReference type="Pfam" id="PF02826">
    <property type="entry name" value="2-Hacid_dh_C"/>
    <property type="match status" value="1"/>
</dbReference>
<keyword evidence="1" id="KW-0560">Oxidoreductase</keyword>
<name>A0A124H9G8_9ACTN</name>
<dbReference type="Proteomes" id="UP000053039">
    <property type="component" value="Unassembled WGS sequence"/>
</dbReference>
<sequence length="333" mass="36308">MRDRLVVLYRGNRPPAAARIESLADTVYATEEELPYLLPGADVLLAWVTITPAIREAWPDDPHKAPRWVHASSAGVDSFLFPALVDDPHVVLTNARGVYEQPTAEYVLGLILSLAKDFPGTWEHQRRREWRPRPSDGITGRTVLVWGTGPIGRAIARLLRAVGMRVSGAGRKPRTDDPDFGTVHGETTLRSALTEADYVILAAPLTQDTRGMVDAPVLAAMKPGARLINVGRGGLVDEEALVDHLVSGRLAGAALDVFAREPLPVDSPLWNMPGVLISPHTAGETTSERQALIEVFLDNFARRVEGRPLRNVVDKQRGYVVDGHRIAGPGYEG</sequence>
<dbReference type="Gene3D" id="3.40.50.720">
    <property type="entry name" value="NAD(P)-binding Rossmann-like Domain"/>
    <property type="match status" value="2"/>
</dbReference>
<accession>A0A124H9G8</accession>
<dbReference type="EMBL" id="LMWM01000030">
    <property type="protein sequence ID" value="KUM84948.1"/>
    <property type="molecule type" value="Genomic_DNA"/>
</dbReference>
<dbReference type="RefSeq" id="WP_031056630.1">
    <property type="nucleotide sequence ID" value="NZ_JBEYZI010000003.1"/>
</dbReference>
<dbReference type="AlphaFoldDB" id="A0A124H9G8"/>
<dbReference type="GO" id="GO:0016616">
    <property type="term" value="F:oxidoreductase activity, acting on the CH-OH group of donors, NAD or NADP as acceptor"/>
    <property type="evidence" value="ECO:0007669"/>
    <property type="project" value="UniProtKB-ARBA"/>
</dbReference>
<dbReference type="InterPro" id="IPR006140">
    <property type="entry name" value="D-isomer_DH_NAD-bd"/>
</dbReference>
<dbReference type="SUPFAM" id="SSF51735">
    <property type="entry name" value="NAD(P)-binding Rossmann-fold domains"/>
    <property type="match status" value="1"/>
</dbReference>
<evidence type="ECO:0000256" key="2">
    <source>
        <dbReference type="ARBA" id="ARBA00023027"/>
    </source>
</evidence>
<dbReference type="PROSITE" id="PS00671">
    <property type="entry name" value="D_2_HYDROXYACID_DH_3"/>
    <property type="match status" value="1"/>
</dbReference>
<protein>
    <submittedName>
        <fullName evidence="4">Hydroxyacid dehydrogenase</fullName>
    </submittedName>
</protein>
<comment type="caution">
    <text evidence="4">The sequence shown here is derived from an EMBL/GenBank/DDBJ whole genome shotgun (WGS) entry which is preliminary data.</text>
</comment>
<reference evidence="4 5" key="1">
    <citation type="submission" date="2015-10" db="EMBL/GenBank/DDBJ databases">
        <title>Draft genome sequence of Streptomyces pseudovenezuelae DSM 40212, type strain for the species Streptomyces pseudovenezuelae.</title>
        <authorList>
            <person name="Ruckert C."/>
            <person name="Winkler A."/>
            <person name="Kalinowski J."/>
            <person name="Kampfer P."/>
            <person name="Glaeser S."/>
        </authorList>
    </citation>
    <scope>NUCLEOTIDE SEQUENCE [LARGE SCALE GENOMIC DNA]</scope>
    <source>
        <strain evidence="4 5">DSM 40212</strain>
    </source>
</reference>
<dbReference type="PANTHER" id="PTHR43333:SF1">
    <property type="entry name" value="D-ISOMER SPECIFIC 2-HYDROXYACID DEHYDROGENASE NAD-BINDING DOMAIN-CONTAINING PROTEIN"/>
    <property type="match status" value="1"/>
</dbReference>
<evidence type="ECO:0000313" key="4">
    <source>
        <dbReference type="EMBL" id="KUM84948.1"/>
    </source>
</evidence>
<dbReference type="PANTHER" id="PTHR43333">
    <property type="entry name" value="2-HACID_DH_C DOMAIN-CONTAINING PROTEIN"/>
    <property type="match status" value="1"/>
</dbReference>
<dbReference type="CDD" id="cd05300">
    <property type="entry name" value="2-Hacid_dh_1"/>
    <property type="match status" value="1"/>
</dbReference>
<evidence type="ECO:0000256" key="1">
    <source>
        <dbReference type="ARBA" id="ARBA00023002"/>
    </source>
</evidence>
<keyword evidence="2" id="KW-0520">NAD</keyword>
<dbReference type="SUPFAM" id="SSF52283">
    <property type="entry name" value="Formate/glycerate dehydrogenase catalytic domain-like"/>
    <property type="match status" value="1"/>
</dbReference>
<evidence type="ECO:0000313" key="5">
    <source>
        <dbReference type="Proteomes" id="UP000053039"/>
    </source>
</evidence>
<dbReference type="InterPro" id="IPR036291">
    <property type="entry name" value="NAD(P)-bd_dom_sf"/>
</dbReference>
<gene>
    <name evidence="4" type="ORF">AQI94_30985</name>
</gene>
<dbReference type="OrthoDB" id="4324715at2"/>
<feature type="domain" description="D-isomer specific 2-hydroxyacid dehydrogenase NAD-binding" evidence="3">
    <location>
        <begin position="108"/>
        <end position="282"/>
    </location>
</feature>